<dbReference type="EMBL" id="LK032583">
    <property type="protein sequence ID" value="CDY44234.1"/>
    <property type="molecule type" value="Genomic_DNA"/>
</dbReference>
<dbReference type="OMA" id="TANYVAM"/>
<accession>A0A078I3V2</accession>
<organism evidence="1 2">
    <name type="scientific">Brassica napus</name>
    <name type="common">Rape</name>
    <dbReference type="NCBI Taxonomy" id="3708"/>
    <lineage>
        <taxon>Eukaryota</taxon>
        <taxon>Viridiplantae</taxon>
        <taxon>Streptophyta</taxon>
        <taxon>Embryophyta</taxon>
        <taxon>Tracheophyta</taxon>
        <taxon>Spermatophyta</taxon>
        <taxon>Magnoliopsida</taxon>
        <taxon>eudicotyledons</taxon>
        <taxon>Gunneridae</taxon>
        <taxon>Pentapetalae</taxon>
        <taxon>rosids</taxon>
        <taxon>malvids</taxon>
        <taxon>Brassicales</taxon>
        <taxon>Brassicaceae</taxon>
        <taxon>Brassiceae</taxon>
        <taxon>Brassica</taxon>
    </lineage>
</organism>
<keyword evidence="2" id="KW-1185">Reference proteome</keyword>
<name>A0A078I3V2_BRANA</name>
<dbReference type="Proteomes" id="UP000028999">
    <property type="component" value="Unassembled WGS sequence"/>
</dbReference>
<dbReference type="PaxDb" id="3708-A0A078I3V2"/>
<protein>
    <submittedName>
        <fullName evidence="1">BnaC03g24260D protein</fullName>
    </submittedName>
</protein>
<evidence type="ECO:0000313" key="1">
    <source>
        <dbReference type="EMBL" id="CDY44234.1"/>
    </source>
</evidence>
<dbReference type="AlphaFoldDB" id="A0A078I3V2"/>
<sequence length="53" mass="5823">MKEVMTSIVPMMTTVSGLQYKDIKVGTDIVKTFQMLQVTANYVAMVPSGRIVA</sequence>
<reference evidence="1 2" key="1">
    <citation type="journal article" date="2014" name="Science">
        <title>Plant genetics. Early allopolyploid evolution in the post-Neolithic Brassica napus oilseed genome.</title>
        <authorList>
            <person name="Chalhoub B."/>
            <person name="Denoeud F."/>
            <person name="Liu S."/>
            <person name="Parkin I.A."/>
            <person name="Tang H."/>
            <person name="Wang X."/>
            <person name="Chiquet J."/>
            <person name="Belcram H."/>
            <person name="Tong C."/>
            <person name="Samans B."/>
            <person name="Correa M."/>
            <person name="Da Silva C."/>
            <person name="Just J."/>
            <person name="Falentin C."/>
            <person name="Koh C.S."/>
            <person name="Le Clainche I."/>
            <person name="Bernard M."/>
            <person name="Bento P."/>
            <person name="Noel B."/>
            <person name="Labadie K."/>
            <person name="Alberti A."/>
            <person name="Charles M."/>
            <person name="Arnaud D."/>
            <person name="Guo H."/>
            <person name="Daviaud C."/>
            <person name="Alamery S."/>
            <person name="Jabbari K."/>
            <person name="Zhao M."/>
            <person name="Edger P.P."/>
            <person name="Chelaifa H."/>
            <person name="Tack D."/>
            <person name="Lassalle G."/>
            <person name="Mestiri I."/>
            <person name="Schnel N."/>
            <person name="Le Paslier M.C."/>
            <person name="Fan G."/>
            <person name="Renault V."/>
            <person name="Bayer P.E."/>
            <person name="Golicz A.A."/>
            <person name="Manoli S."/>
            <person name="Lee T.H."/>
            <person name="Thi V.H."/>
            <person name="Chalabi S."/>
            <person name="Hu Q."/>
            <person name="Fan C."/>
            <person name="Tollenaere R."/>
            <person name="Lu Y."/>
            <person name="Battail C."/>
            <person name="Shen J."/>
            <person name="Sidebottom C.H."/>
            <person name="Wang X."/>
            <person name="Canaguier A."/>
            <person name="Chauveau A."/>
            <person name="Berard A."/>
            <person name="Deniot G."/>
            <person name="Guan M."/>
            <person name="Liu Z."/>
            <person name="Sun F."/>
            <person name="Lim Y.P."/>
            <person name="Lyons E."/>
            <person name="Town C.D."/>
            <person name="Bancroft I."/>
            <person name="Wang X."/>
            <person name="Meng J."/>
            <person name="Ma J."/>
            <person name="Pires J.C."/>
            <person name="King G.J."/>
            <person name="Brunel D."/>
            <person name="Delourme R."/>
            <person name="Renard M."/>
            <person name="Aury J.M."/>
            <person name="Adams K.L."/>
            <person name="Batley J."/>
            <person name="Snowdon R.J."/>
            <person name="Tost J."/>
            <person name="Edwards D."/>
            <person name="Zhou Y."/>
            <person name="Hua W."/>
            <person name="Sharpe A.G."/>
            <person name="Paterson A.H."/>
            <person name="Guan C."/>
            <person name="Wincker P."/>
        </authorList>
    </citation>
    <scope>NUCLEOTIDE SEQUENCE [LARGE SCALE GENOMIC DNA]</scope>
    <source>
        <strain evidence="2">cv. Darmor-bzh</strain>
    </source>
</reference>
<dbReference type="STRING" id="3708.A0A078I3V2"/>
<dbReference type="Gramene" id="CDY44234">
    <property type="protein sequence ID" value="CDY44234"/>
    <property type="gene ID" value="GSBRNA2T00079733001"/>
</dbReference>
<proteinExistence type="predicted"/>
<evidence type="ECO:0000313" key="2">
    <source>
        <dbReference type="Proteomes" id="UP000028999"/>
    </source>
</evidence>
<gene>
    <name evidence="1" type="primary">BnaC03g24260D</name>
    <name evidence="1" type="ORF">GSBRNA2T00079733001</name>
</gene>